<protein>
    <submittedName>
        <fullName evidence="2">Uncharacterized protein</fullName>
    </submittedName>
</protein>
<dbReference type="STRING" id="63057.A0A2P5FSE8"/>
<sequence>MVSLSKLRLQRGKKRKGSSAPVIGRWCCGGGRRRWVGKVSNGVNGELEEEDKRFVEALREAQPYIFAHMGRTFVVVLSAEIVAGPCLETILKVPNPNLIFLSSLLALVD</sequence>
<evidence type="ECO:0000313" key="3">
    <source>
        <dbReference type="Proteomes" id="UP000237000"/>
    </source>
</evidence>
<dbReference type="InParanoid" id="A0A2P5FSE8"/>
<gene>
    <name evidence="2" type="ORF">TorRG33x02_033310</name>
</gene>
<evidence type="ECO:0000256" key="1">
    <source>
        <dbReference type="SAM" id="MobiDB-lite"/>
    </source>
</evidence>
<name>A0A2P5FSE8_TREOI</name>
<feature type="region of interest" description="Disordered" evidence="1">
    <location>
        <begin position="1"/>
        <end position="20"/>
    </location>
</feature>
<evidence type="ECO:0000313" key="2">
    <source>
        <dbReference type="EMBL" id="POO00700.1"/>
    </source>
</evidence>
<keyword evidence="3" id="KW-1185">Reference proteome</keyword>
<proteinExistence type="predicted"/>
<dbReference type="Proteomes" id="UP000237000">
    <property type="component" value="Unassembled WGS sequence"/>
</dbReference>
<feature type="compositionally biased region" description="Basic residues" evidence="1">
    <location>
        <begin position="8"/>
        <end position="17"/>
    </location>
</feature>
<comment type="caution">
    <text evidence="2">The sequence shown here is derived from an EMBL/GenBank/DDBJ whole genome shotgun (WGS) entry which is preliminary data.</text>
</comment>
<organism evidence="2 3">
    <name type="scientific">Trema orientale</name>
    <name type="common">Charcoal tree</name>
    <name type="synonym">Celtis orientalis</name>
    <dbReference type="NCBI Taxonomy" id="63057"/>
    <lineage>
        <taxon>Eukaryota</taxon>
        <taxon>Viridiplantae</taxon>
        <taxon>Streptophyta</taxon>
        <taxon>Embryophyta</taxon>
        <taxon>Tracheophyta</taxon>
        <taxon>Spermatophyta</taxon>
        <taxon>Magnoliopsida</taxon>
        <taxon>eudicotyledons</taxon>
        <taxon>Gunneridae</taxon>
        <taxon>Pentapetalae</taxon>
        <taxon>rosids</taxon>
        <taxon>fabids</taxon>
        <taxon>Rosales</taxon>
        <taxon>Cannabaceae</taxon>
        <taxon>Trema</taxon>
    </lineage>
</organism>
<dbReference type="EMBL" id="JXTC01000011">
    <property type="protein sequence ID" value="POO00700.1"/>
    <property type="molecule type" value="Genomic_DNA"/>
</dbReference>
<dbReference type="AlphaFoldDB" id="A0A2P5FSE8"/>
<reference evidence="3" key="1">
    <citation type="submission" date="2016-06" db="EMBL/GenBank/DDBJ databases">
        <title>Parallel loss of symbiosis genes in relatives of nitrogen-fixing non-legume Parasponia.</title>
        <authorList>
            <person name="Van Velzen R."/>
            <person name="Holmer R."/>
            <person name="Bu F."/>
            <person name="Rutten L."/>
            <person name="Van Zeijl A."/>
            <person name="Liu W."/>
            <person name="Santuari L."/>
            <person name="Cao Q."/>
            <person name="Sharma T."/>
            <person name="Shen D."/>
            <person name="Roswanjaya Y."/>
            <person name="Wardhani T."/>
            <person name="Kalhor M.S."/>
            <person name="Jansen J."/>
            <person name="Van den Hoogen J."/>
            <person name="Gungor B."/>
            <person name="Hartog M."/>
            <person name="Hontelez J."/>
            <person name="Verver J."/>
            <person name="Yang W.-C."/>
            <person name="Schijlen E."/>
            <person name="Repin R."/>
            <person name="Schilthuizen M."/>
            <person name="Schranz E."/>
            <person name="Heidstra R."/>
            <person name="Miyata K."/>
            <person name="Fedorova E."/>
            <person name="Kohlen W."/>
            <person name="Bisseling T."/>
            <person name="Smit S."/>
            <person name="Geurts R."/>
        </authorList>
    </citation>
    <scope>NUCLEOTIDE SEQUENCE [LARGE SCALE GENOMIC DNA]</scope>
    <source>
        <strain evidence="3">cv. RG33-2</strain>
    </source>
</reference>
<dbReference type="OrthoDB" id="1002190at2759"/>
<accession>A0A2P5FSE8</accession>